<feature type="compositionally biased region" description="Polar residues" evidence="1">
    <location>
        <begin position="1"/>
        <end position="24"/>
    </location>
</feature>
<feature type="compositionally biased region" description="Low complexity" evidence="1">
    <location>
        <begin position="53"/>
        <end position="68"/>
    </location>
</feature>
<feature type="compositionally biased region" description="Basic residues" evidence="1">
    <location>
        <begin position="69"/>
        <end position="82"/>
    </location>
</feature>
<name>A0A8R7UYY5_TRIUA</name>
<keyword evidence="3" id="KW-1185">Reference proteome</keyword>
<gene>
    <name evidence="2" type="primary">LOC125512591</name>
</gene>
<reference evidence="2" key="2">
    <citation type="submission" date="2018-03" db="EMBL/GenBank/DDBJ databases">
        <title>The Triticum urartu genome reveals the dynamic nature of wheat genome evolution.</title>
        <authorList>
            <person name="Ling H."/>
            <person name="Ma B."/>
            <person name="Shi X."/>
            <person name="Liu H."/>
            <person name="Dong L."/>
            <person name="Sun H."/>
            <person name="Cao Y."/>
            <person name="Gao Q."/>
            <person name="Zheng S."/>
            <person name="Li Y."/>
            <person name="Yu Y."/>
            <person name="Du H."/>
            <person name="Qi M."/>
            <person name="Li Y."/>
            <person name="Yu H."/>
            <person name="Cui Y."/>
            <person name="Wang N."/>
            <person name="Chen C."/>
            <person name="Wu H."/>
            <person name="Zhao Y."/>
            <person name="Zhang J."/>
            <person name="Li Y."/>
            <person name="Zhou W."/>
            <person name="Zhang B."/>
            <person name="Hu W."/>
            <person name="Eijk M."/>
            <person name="Tang J."/>
            <person name="Witsenboer H."/>
            <person name="Zhao S."/>
            <person name="Li Z."/>
            <person name="Zhang A."/>
            <person name="Wang D."/>
            <person name="Liang C."/>
        </authorList>
    </citation>
    <scope>NUCLEOTIDE SEQUENCE [LARGE SCALE GENOMIC DNA]</scope>
    <source>
        <strain evidence="2">cv. G1812</strain>
    </source>
</reference>
<feature type="compositionally biased region" description="Low complexity" evidence="1">
    <location>
        <begin position="25"/>
        <end position="36"/>
    </location>
</feature>
<dbReference type="Proteomes" id="UP000015106">
    <property type="component" value="Chromosome 6"/>
</dbReference>
<evidence type="ECO:0000256" key="1">
    <source>
        <dbReference type="SAM" id="MobiDB-lite"/>
    </source>
</evidence>
<feature type="region of interest" description="Disordered" evidence="1">
    <location>
        <begin position="1"/>
        <end position="96"/>
    </location>
</feature>
<proteinExistence type="predicted"/>
<dbReference type="EnsemblPlants" id="TuG1812G0600003455.01.T01">
    <property type="protein sequence ID" value="TuG1812G0600003455.01.T01.cds239790"/>
    <property type="gene ID" value="TuG1812G0600003455.01"/>
</dbReference>
<sequence>MYKTPSKSSSHETSTNTILKSQTHGSSSPSYSYPSGVRTAPTSKLLNPRGAYPSGATTTTKTKTATARASRRRCRRGRRRAAPGRGARSWTAWAGS</sequence>
<evidence type="ECO:0000313" key="3">
    <source>
        <dbReference type="Proteomes" id="UP000015106"/>
    </source>
</evidence>
<reference evidence="3" key="1">
    <citation type="journal article" date="2013" name="Nature">
        <title>Draft genome of the wheat A-genome progenitor Triticum urartu.</title>
        <authorList>
            <person name="Ling H.Q."/>
            <person name="Zhao S."/>
            <person name="Liu D."/>
            <person name="Wang J."/>
            <person name="Sun H."/>
            <person name="Zhang C."/>
            <person name="Fan H."/>
            <person name="Li D."/>
            <person name="Dong L."/>
            <person name="Tao Y."/>
            <person name="Gao C."/>
            <person name="Wu H."/>
            <person name="Li Y."/>
            <person name="Cui Y."/>
            <person name="Guo X."/>
            <person name="Zheng S."/>
            <person name="Wang B."/>
            <person name="Yu K."/>
            <person name="Liang Q."/>
            <person name="Yang W."/>
            <person name="Lou X."/>
            <person name="Chen J."/>
            <person name="Feng M."/>
            <person name="Jian J."/>
            <person name="Zhang X."/>
            <person name="Luo G."/>
            <person name="Jiang Y."/>
            <person name="Liu J."/>
            <person name="Wang Z."/>
            <person name="Sha Y."/>
            <person name="Zhang B."/>
            <person name="Wu H."/>
            <person name="Tang D."/>
            <person name="Shen Q."/>
            <person name="Xue P."/>
            <person name="Zou S."/>
            <person name="Wang X."/>
            <person name="Liu X."/>
            <person name="Wang F."/>
            <person name="Yang Y."/>
            <person name="An X."/>
            <person name="Dong Z."/>
            <person name="Zhang K."/>
            <person name="Zhang X."/>
            <person name="Luo M.C."/>
            <person name="Dvorak J."/>
            <person name="Tong Y."/>
            <person name="Wang J."/>
            <person name="Yang H."/>
            <person name="Li Z."/>
            <person name="Wang D."/>
            <person name="Zhang A."/>
            <person name="Wang J."/>
        </authorList>
    </citation>
    <scope>NUCLEOTIDE SEQUENCE</scope>
    <source>
        <strain evidence="3">cv. G1812</strain>
    </source>
</reference>
<evidence type="ECO:0000313" key="2">
    <source>
        <dbReference type="EnsemblPlants" id="TuG1812G0600003455.01.T01.cds239790"/>
    </source>
</evidence>
<dbReference type="AlphaFoldDB" id="A0A8R7UYY5"/>
<protein>
    <submittedName>
        <fullName evidence="2">Uncharacterized protein</fullName>
    </submittedName>
</protein>
<organism evidence="2 3">
    <name type="scientific">Triticum urartu</name>
    <name type="common">Red wild einkorn</name>
    <name type="synonym">Crithodium urartu</name>
    <dbReference type="NCBI Taxonomy" id="4572"/>
    <lineage>
        <taxon>Eukaryota</taxon>
        <taxon>Viridiplantae</taxon>
        <taxon>Streptophyta</taxon>
        <taxon>Embryophyta</taxon>
        <taxon>Tracheophyta</taxon>
        <taxon>Spermatophyta</taxon>
        <taxon>Magnoliopsida</taxon>
        <taxon>Liliopsida</taxon>
        <taxon>Poales</taxon>
        <taxon>Poaceae</taxon>
        <taxon>BOP clade</taxon>
        <taxon>Pooideae</taxon>
        <taxon>Triticodae</taxon>
        <taxon>Triticeae</taxon>
        <taxon>Triticinae</taxon>
        <taxon>Triticum</taxon>
    </lineage>
</organism>
<accession>A0A8R7UYY5</accession>
<dbReference type="Gramene" id="TuG1812G0600003455.01.T01">
    <property type="protein sequence ID" value="TuG1812G0600003455.01.T01.cds239790"/>
    <property type="gene ID" value="TuG1812G0600003455.01"/>
</dbReference>
<reference evidence="2" key="3">
    <citation type="submission" date="2022-06" db="UniProtKB">
        <authorList>
            <consortium name="EnsemblPlants"/>
        </authorList>
    </citation>
    <scope>IDENTIFICATION</scope>
</reference>